<dbReference type="InterPro" id="IPR003680">
    <property type="entry name" value="Flavodoxin_fold"/>
</dbReference>
<keyword evidence="4" id="KW-1185">Reference proteome</keyword>
<dbReference type="EMBL" id="JBHSBB010000047">
    <property type="protein sequence ID" value="MFC4036242.1"/>
    <property type="molecule type" value="Genomic_DNA"/>
</dbReference>
<dbReference type="InterPro" id="IPR029039">
    <property type="entry name" value="Flavoprotein-like_sf"/>
</dbReference>
<dbReference type="PANTHER" id="PTHR47307:SF1">
    <property type="entry name" value="GLUTATHIONE-REGULATED POTASSIUM-EFFLUX SYSTEM ANCILLARY PROTEIN KEFG"/>
    <property type="match status" value="1"/>
</dbReference>
<keyword evidence="1" id="KW-0560">Oxidoreductase</keyword>
<evidence type="ECO:0000313" key="3">
    <source>
        <dbReference type="EMBL" id="MFC4036242.1"/>
    </source>
</evidence>
<organism evidence="3 4">
    <name type="scientific">Streptomyces polygonati</name>
    <dbReference type="NCBI Taxonomy" id="1617087"/>
    <lineage>
        <taxon>Bacteria</taxon>
        <taxon>Bacillati</taxon>
        <taxon>Actinomycetota</taxon>
        <taxon>Actinomycetes</taxon>
        <taxon>Kitasatosporales</taxon>
        <taxon>Streptomycetaceae</taxon>
        <taxon>Streptomyces</taxon>
    </lineage>
</organism>
<feature type="domain" description="Flavodoxin-like fold" evidence="2">
    <location>
        <begin position="15"/>
        <end position="180"/>
    </location>
</feature>
<proteinExistence type="predicted"/>
<sequence>MSVVTEEPSVVRAPRTLVIAGHPDPGRSRINAALTDAVRDLPHVTVRQLASLYPDGVIDVPAEQRLVRDSGVIVWQFPFHWYSLPALHKRWLDEVMLRDFAYDSRPLLTGRTLLVAMSTGGRAEMYRPEGFHRFTTGELLRPLEQTARRMGLAWAEPLVLHDARGVTDEELALHAKRYRTLLEAGSVSSG</sequence>
<dbReference type="PANTHER" id="PTHR47307">
    <property type="entry name" value="GLUTATHIONE-REGULATED POTASSIUM-EFFLUX SYSTEM ANCILLARY PROTEIN KEFG"/>
    <property type="match status" value="1"/>
</dbReference>
<dbReference type="InterPro" id="IPR046980">
    <property type="entry name" value="KefG/KefF"/>
</dbReference>
<dbReference type="Proteomes" id="UP001595765">
    <property type="component" value="Unassembled WGS sequence"/>
</dbReference>
<reference evidence="4" key="1">
    <citation type="journal article" date="2019" name="Int. J. Syst. Evol. Microbiol.">
        <title>The Global Catalogue of Microorganisms (GCM) 10K type strain sequencing project: providing services to taxonomists for standard genome sequencing and annotation.</title>
        <authorList>
            <consortium name="The Broad Institute Genomics Platform"/>
            <consortium name="The Broad Institute Genome Sequencing Center for Infectious Disease"/>
            <person name="Wu L."/>
            <person name="Ma J."/>
        </authorList>
    </citation>
    <scope>NUCLEOTIDE SEQUENCE [LARGE SCALE GENOMIC DNA]</scope>
    <source>
        <strain evidence="4">CGMCC 4.7237</strain>
    </source>
</reference>
<dbReference type="RefSeq" id="WP_386437593.1">
    <property type="nucleotide sequence ID" value="NZ_JBHSBB010000047.1"/>
</dbReference>
<evidence type="ECO:0000313" key="4">
    <source>
        <dbReference type="Proteomes" id="UP001595765"/>
    </source>
</evidence>
<evidence type="ECO:0000256" key="1">
    <source>
        <dbReference type="ARBA" id="ARBA00023002"/>
    </source>
</evidence>
<comment type="caution">
    <text evidence="3">The sequence shown here is derived from an EMBL/GenBank/DDBJ whole genome shotgun (WGS) entry which is preliminary data.</text>
</comment>
<gene>
    <name evidence="3" type="ORF">ACFO3J_33070</name>
</gene>
<dbReference type="Gene3D" id="3.40.50.360">
    <property type="match status" value="1"/>
</dbReference>
<evidence type="ECO:0000259" key="2">
    <source>
        <dbReference type="Pfam" id="PF02525"/>
    </source>
</evidence>
<accession>A0ABV8HYW6</accession>
<name>A0ABV8HYW6_9ACTN</name>
<dbReference type="Pfam" id="PF02525">
    <property type="entry name" value="Flavodoxin_2"/>
    <property type="match status" value="1"/>
</dbReference>
<protein>
    <submittedName>
        <fullName evidence="3">NAD(P)H-dependent oxidoreductase</fullName>
    </submittedName>
</protein>
<dbReference type="SUPFAM" id="SSF52218">
    <property type="entry name" value="Flavoproteins"/>
    <property type="match status" value="1"/>
</dbReference>